<organism evidence="17 18">
    <name type="scientific">Stutzerimonas stutzeri</name>
    <name type="common">Pseudomonas stutzeri</name>
    <dbReference type="NCBI Taxonomy" id="316"/>
    <lineage>
        <taxon>Bacteria</taxon>
        <taxon>Pseudomonadati</taxon>
        <taxon>Pseudomonadota</taxon>
        <taxon>Gammaproteobacteria</taxon>
        <taxon>Pseudomonadales</taxon>
        <taxon>Pseudomonadaceae</taxon>
        <taxon>Stutzerimonas</taxon>
    </lineage>
</organism>
<comment type="pathway">
    <text evidence="3 13 14">Sulfur metabolism; hydrogen sulfide biosynthesis; sulfite from sulfate: step 2/3.</text>
</comment>
<feature type="binding site" evidence="13">
    <location>
        <begin position="34"/>
        <end position="41"/>
    </location>
    <ligand>
        <name>ATP</name>
        <dbReference type="ChEBI" id="CHEBI:30616"/>
    </ligand>
</feature>
<protein>
    <recommendedName>
        <fullName evidence="5 13">Adenylyl-sulfate kinase</fullName>
        <ecNumber evidence="5 13">2.7.1.25</ecNumber>
    </recommendedName>
    <alternativeName>
        <fullName evidence="11 13">APS kinase</fullName>
    </alternativeName>
    <alternativeName>
        <fullName evidence="12 13">ATP adenosine-5'-phosphosulfate 3'-phosphotransferase</fullName>
    </alternativeName>
    <alternativeName>
        <fullName evidence="10 13">Adenosine-5'-phosphosulfate kinase</fullName>
    </alternativeName>
</protein>
<evidence type="ECO:0000256" key="15">
    <source>
        <dbReference type="SAM" id="MobiDB-lite"/>
    </source>
</evidence>
<evidence type="ECO:0000256" key="6">
    <source>
        <dbReference type="ARBA" id="ARBA00022679"/>
    </source>
</evidence>
<dbReference type="CDD" id="cd02027">
    <property type="entry name" value="APSK"/>
    <property type="match status" value="1"/>
</dbReference>
<dbReference type="EC" id="2.7.1.25" evidence="5 13"/>
<evidence type="ECO:0000256" key="11">
    <source>
        <dbReference type="ARBA" id="ARBA00031393"/>
    </source>
</evidence>
<dbReference type="Proteomes" id="UP000237068">
    <property type="component" value="Unassembled WGS sequence"/>
</dbReference>
<accession>A0A2S4AU09</accession>
<evidence type="ECO:0000256" key="10">
    <source>
        <dbReference type="ARBA" id="ARBA00029724"/>
    </source>
</evidence>
<evidence type="ECO:0000256" key="8">
    <source>
        <dbReference type="ARBA" id="ARBA00022777"/>
    </source>
</evidence>
<keyword evidence="6 13" id="KW-0808">Transferase</keyword>
<comment type="caution">
    <text evidence="17">The sequence shown here is derived from an EMBL/GenBank/DDBJ whole genome shotgun (WGS) entry which is preliminary data.</text>
</comment>
<comment type="similarity">
    <text evidence="4 13 14">Belongs to the APS kinase family.</text>
</comment>
<dbReference type="InterPro" id="IPR027417">
    <property type="entry name" value="P-loop_NTPase"/>
</dbReference>
<feature type="active site" description="Phosphoserine intermediate" evidence="13">
    <location>
        <position position="108"/>
    </location>
</feature>
<evidence type="ECO:0000256" key="3">
    <source>
        <dbReference type="ARBA" id="ARBA00004806"/>
    </source>
</evidence>
<dbReference type="InterPro" id="IPR059117">
    <property type="entry name" value="APS_kinase_dom"/>
</dbReference>
<dbReference type="HAMAP" id="MF_00065">
    <property type="entry name" value="Adenylyl_sulf_kinase"/>
    <property type="match status" value="1"/>
</dbReference>
<evidence type="ECO:0000313" key="18">
    <source>
        <dbReference type="Proteomes" id="UP000237068"/>
    </source>
</evidence>
<name>A0A2S4AU09_STUST</name>
<keyword evidence="8 13" id="KW-0418">Kinase</keyword>
<dbReference type="PANTHER" id="PTHR11055:SF1">
    <property type="entry name" value="PAPS SYNTHETASE, ISOFORM D"/>
    <property type="match status" value="1"/>
</dbReference>
<evidence type="ECO:0000256" key="5">
    <source>
        <dbReference type="ARBA" id="ARBA00012121"/>
    </source>
</evidence>
<dbReference type="GO" id="GO:0005524">
    <property type="term" value="F:ATP binding"/>
    <property type="evidence" value="ECO:0007669"/>
    <property type="project" value="UniProtKB-UniRule"/>
</dbReference>
<dbReference type="GO" id="GO:0000103">
    <property type="term" value="P:sulfate assimilation"/>
    <property type="evidence" value="ECO:0007669"/>
    <property type="project" value="UniProtKB-UniRule"/>
</dbReference>
<dbReference type="RefSeq" id="WP_103454886.1">
    <property type="nucleotide sequence ID" value="NZ_JAMOHQ010000001.1"/>
</dbReference>
<feature type="region of interest" description="Disordered" evidence="15">
    <location>
        <begin position="1"/>
        <end position="20"/>
    </location>
</feature>
<dbReference type="GO" id="GO:0004020">
    <property type="term" value="F:adenylylsulfate kinase activity"/>
    <property type="evidence" value="ECO:0007669"/>
    <property type="project" value="UniProtKB-UniRule"/>
</dbReference>
<evidence type="ECO:0000256" key="4">
    <source>
        <dbReference type="ARBA" id="ARBA00007008"/>
    </source>
</evidence>
<feature type="domain" description="APS kinase" evidence="16">
    <location>
        <begin position="27"/>
        <end position="175"/>
    </location>
</feature>
<proteinExistence type="inferred from homology"/>
<comment type="function">
    <text evidence="2 13 14">Catalyzes the synthesis of activated sulfate.</text>
</comment>
<dbReference type="OrthoDB" id="9804504at2"/>
<dbReference type="EMBL" id="PPXG01000001">
    <property type="protein sequence ID" value="POH84933.1"/>
    <property type="molecule type" value="Genomic_DNA"/>
</dbReference>
<evidence type="ECO:0000313" key="17">
    <source>
        <dbReference type="EMBL" id="POH84933.1"/>
    </source>
</evidence>
<sequence>MEESRILRSEPHHVKTDDRSRHYGHAGAVFWLTGLPASGKSSLAMALERELLALGYSCYVLDGDNVRKGLSADLGFSVSDRNENIRRVGETAALFADAGLICITAFISPYLRDRANARRACKAPFYEVYIKSNITTCEARDPKGLYRLARSGALADFTGVSAPYEEAEQPDLIVDTASLDLDACLAILLRYVTLHTPLLRRN</sequence>
<dbReference type="AlphaFoldDB" id="A0A2S4AU09"/>
<dbReference type="SUPFAM" id="SSF52540">
    <property type="entry name" value="P-loop containing nucleoside triphosphate hydrolases"/>
    <property type="match status" value="1"/>
</dbReference>
<evidence type="ECO:0000256" key="2">
    <source>
        <dbReference type="ARBA" id="ARBA00002632"/>
    </source>
</evidence>
<gene>
    <name evidence="13 17" type="primary">cysC</name>
    <name evidence="17" type="ORF">CXK91_02960</name>
</gene>
<dbReference type="GO" id="GO:0070814">
    <property type="term" value="P:hydrogen sulfide biosynthetic process"/>
    <property type="evidence" value="ECO:0007669"/>
    <property type="project" value="UniProtKB-UniRule"/>
</dbReference>
<evidence type="ECO:0000256" key="1">
    <source>
        <dbReference type="ARBA" id="ARBA00001823"/>
    </source>
</evidence>
<dbReference type="NCBIfam" id="NF003013">
    <property type="entry name" value="PRK03846.1"/>
    <property type="match status" value="1"/>
</dbReference>
<evidence type="ECO:0000256" key="12">
    <source>
        <dbReference type="ARBA" id="ARBA00031464"/>
    </source>
</evidence>
<evidence type="ECO:0000256" key="14">
    <source>
        <dbReference type="RuleBase" id="RU004347"/>
    </source>
</evidence>
<keyword evidence="9 13" id="KW-0067">ATP-binding</keyword>
<evidence type="ECO:0000256" key="13">
    <source>
        <dbReference type="HAMAP-Rule" id="MF_00065"/>
    </source>
</evidence>
<dbReference type="PANTHER" id="PTHR11055">
    <property type="entry name" value="BIFUNCTIONAL 3'-PHOSPHOADENOSINE 5'-PHOSPHOSULFATE SYNTHASE"/>
    <property type="match status" value="1"/>
</dbReference>
<evidence type="ECO:0000259" key="16">
    <source>
        <dbReference type="Pfam" id="PF01583"/>
    </source>
</evidence>
<dbReference type="Pfam" id="PF01583">
    <property type="entry name" value="APS_kinase"/>
    <property type="match status" value="1"/>
</dbReference>
<evidence type="ECO:0000256" key="9">
    <source>
        <dbReference type="ARBA" id="ARBA00022840"/>
    </source>
</evidence>
<dbReference type="UniPathway" id="UPA00140">
    <property type="reaction ID" value="UER00205"/>
</dbReference>
<dbReference type="InterPro" id="IPR002891">
    <property type="entry name" value="APS"/>
</dbReference>
<reference evidence="17 18" key="1">
    <citation type="submission" date="2018-01" db="EMBL/GenBank/DDBJ databases">
        <title>Denitrification phenotypes of diverse strains of Pseudomonas stutzeri.</title>
        <authorList>
            <person name="Milligan D.A."/>
            <person name="Bergaust L."/>
            <person name="Bakken L.R."/>
            <person name="Frostegard A."/>
        </authorList>
    </citation>
    <scope>NUCLEOTIDE SEQUENCE [LARGE SCALE GENOMIC DNA]</scope>
    <source>
        <strain evidence="17 18">24a13</strain>
    </source>
</reference>
<keyword evidence="7 13" id="KW-0547">Nucleotide-binding</keyword>
<keyword evidence="13" id="KW-0597">Phosphoprotein</keyword>
<evidence type="ECO:0000256" key="7">
    <source>
        <dbReference type="ARBA" id="ARBA00022741"/>
    </source>
</evidence>
<dbReference type="Gene3D" id="3.40.50.300">
    <property type="entry name" value="P-loop containing nucleotide triphosphate hydrolases"/>
    <property type="match status" value="1"/>
</dbReference>
<dbReference type="NCBIfam" id="TIGR00455">
    <property type="entry name" value="apsK"/>
    <property type="match status" value="1"/>
</dbReference>
<comment type="catalytic activity">
    <reaction evidence="1 13 14">
        <text>adenosine 5'-phosphosulfate + ATP = 3'-phosphoadenylyl sulfate + ADP + H(+)</text>
        <dbReference type="Rhea" id="RHEA:24152"/>
        <dbReference type="ChEBI" id="CHEBI:15378"/>
        <dbReference type="ChEBI" id="CHEBI:30616"/>
        <dbReference type="ChEBI" id="CHEBI:58243"/>
        <dbReference type="ChEBI" id="CHEBI:58339"/>
        <dbReference type="ChEBI" id="CHEBI:456216"/>
        <dbReference type="EC" id="2.7.1.25"/>
    </reaction>
</comment>